<dbReference type="Pfam" id="PF08276">
    <property type="entry name" value="PAN_2"/>
    <property type="match status" value="1"/>
</dbReference>
<keyword evidence="9 15" id="KW-0067">ATP-binding</keyword>
<dbReference type="CDD" id="cd14066">
    <property type="entry name" value="STKc_IRAK"/>
    <property type="match status" value="1"/>
</dbReference>
<evidence type="ECO:0000256" key="18">
    <source>
        <dbReference type="SAM" id="SignalP"/>
    </source>
</evidence>
<evidence type="ECO:0000256" key="10">
    <source>
        <dbReference type="ARBA" id="ARBA00023157"/>
    </source>
</evidence>
<dbReference type="PROSITE" id="PS50927">
    <property type="entry name" value="BULB_LECTIN"/>
    <property type="match status" value="1"/>
</dbReference>
<dbReference type="EnsemblPlants" id="TraesCS2D02G031600.1">
    <property type="protein sequence ID" value="TraesCS2D02G031600.1"/>
    <property type="gene ID" value="TraesCS2D02G031600"/>
</dbReference>
<keyword evidence="4" id="KW-0245">EGF-like domain</keyword>
<dbReference type="GO" id="GO:0005886">
    <property type="term" value="C:plasma membrane"/>
    <property type="evidence" value="ECO:0007669"/>
    <property type="project" value="UniProtKB-SubCell"/>
</dbReference>
<evidence type="ECO:0000256" key="2">
    <source>
        <dbReference type="ARBA" id="ARBA00022475"/>
    </source>
</evidence>
<feature type="binding site" evidence="16">
    <location>
        <position position="557"/>
    </location>
    <ligand>
        <name>ATP</name>
        <dbReference type="ChEBI" id="CHEBI:30616"/>
    </ligand>
</feature>
<dbReference type="GO" id="GO:0005524">
    <property type="term" value="F:ATP binding"/>
    <property type="evidence" value="ECO:0007669"/>
    <property type="project" value="UniProtKB-UniRule"/>
</dbReference>
<keyword evidence="17" id="KW-0472">Membrane</keyword>
<dbReference type="AlphaFoldDB" id="A0A3B6D812"/>
<keyword evidence="5 15" id="KW-0808">Transferase</keyword>
<comment type="similarity">
    <text evidence="15">Belongs to the protein kinase superfamily. Ser/Thr protein kinase family.</text>
</comment>
<dbReference type="InterPro" id="IPR000858">
    <property type="entry name" value="S_locus_glycoprot_dom"/>
</dbReference>
<evidence type="ECO:0000256" key="12">
    <source>
        <dbReference type="ARBA" id="ARBA00023180"/>
    </source>
</evidence>
<dbReference type="PaxDb" id="4565-Traes_2DS_FAD40AF88.1"/>
<dbReference type="Gramene" id="TraesCS2D02G031600.1">
    <property type="protein sequence ID" value="TraesCS2D02G031600.1"/>
    <property type="gene ID" value="TraesCS2D02G031600"/>
</dbReference>
<keyword evidence="12" id="KW-0325">Glycoprotein</keyword>
<keyword evidence="11" id="KW-0675">Receptor</keyword>
<comment type="catalytic activity">
    <reaction evidence="14 15">
        <text>L-seryl-[protein] + ATP = O-phospho-L-seryl-[protein] + ADP + H(+)</text>
        <dbReference type="Rhea" id="RHEA:17989"/>
        <dbReference type="Rhea" id="RHEA-COMP:9863"/>
        <dbReference type="Rhea" id="RHEA-COMP:11604"/>
        <dbReference type="ChEBI" id="CHEBI:15378"/>
        <dbReference type="ChEBI" id="CHEBI:29999"/>
        <dbReference type="ChEBI" id="CHEBI:30616"/>
        <dbReference type="ChEBI" id="CHEBI:83421"/>
        <dbReference type="ChEBI" id="CHEBI:456216"/>
        <dbReference type="EC" id="2.7.11.1"/>
    </reaction>
</comment>
<evidence type="ECO:0000256" key="8">
    <source>
        <dbReference type="ARBA" id="ARBA00022777"/>
    </source>
</evidence>
<proteinExistence type="inferred from homology"/>
<dbReference type="PROSITE" id="PS00108">
    <property type="entry name" value="PROTEIN_KINASE_ST"/>
    <property type="match status" value="1"/>
</dbReference>
<dbReference type="Pfam" id="PF01453">
    <property type="entry name" value="B_lectin"/>
    <property type="match status" value="1"/>
</dbReference>
<keyword evidence="17" id="KW-0812">Transmembrane</keyword>
<dbReference type="Pfam" id="PF07714">
    <property type="entry name" value="PK_Tyr_Ser-Thr"/>
    <property type="match status" value="1"/>
</dbReference>
<dbReference type="PROSITE" id="PS50948">
    <property type="entry name" value="PAN"/>
    <property type="match status" value="1"/>
</dbReference>
<keyword evidence="17" id="KW-1133">Transmembrane helix</keyword>
<accession>A0A3B6D812</accession>
<dbReference type="InterPro" id="IPR036426">
    <property type="entry name" value="Bulb-type_lectin_dom_sf"/>
</dbReference>
<keyword evidence="23" id="KW-1185">Reference proteome</keyword>
<reference evidence="22" key="1">
    <citation type="submission" date="2018-08" db="EMBL/GenBank/DDBJ databases">
        <authorList>
            <person name="Rossello M."/>
        </authorList>
    </citation>
    <scope>NUCLEOTIDE SEQUENCE [LARGE SCALE GENOMIC DNA]</scope>
    <source>
        <strain evidence="22">cv. Chinese Spring</strain>
    </source>
</reference>
<evidence type="ECO:0000256" key="3">
    <source>
        <dbReference type="ARBA" id="ARBA00022527"/>
    </source>
</evidence>
<dbReference type="SUPFAM" id="SSF56112">
    <property type="entry name" value="Protein kinase-like (PK-like)"/>
    <property type="match status" value="1"/>
</dbReference>
<dbReference type="Gene3D" id="3.30.200.20">
    <property type="entry name" value="Phosphorylase Kinase, domain 1"/>
    <property type="match status" value="1"/>
</dbReference>
<keyword evidence="7 15" id="KW-0547">Nucleotide-binding</keyword>
<dbReference type="GO" id="GO:0106310">
    <property type="term" value="F:protein serine kinase activity"/>
    <property type="evidence" value="ECO:0007669"/>
    <property type="project" value="RHEA"/>
</dbReference>
<dbReference type="PROSITE" id="PS50011">
    <property type="entry name" value="PROTEIN_KINASE_DOM"/>
    <property type="match status" value="1"/>
</dbReference>
<dbReference type="InterPro" id="IPR003609">
    <property type="entry name" value="Pan_app"/>
</dbReference>
<feature type="domain" description="Protein kinase" evidence="19">
    <location>
        <begin position="530"/>
        <end position="812"/>
    </location>
</feature>
<dbReference type="Gene3D" id="2.90.10.10">
    <property type="entry name" value="Bulb-type lectin domain"/>
    <property type="match status" value="1"/>
</dbReference>
<dbReference type="OrthoDB" id="654065at2759"/>
<dbReference type="SMART" id="SM00220">
    <property type="entry name" value="S_TKc"/>
    <property type="match status" value="1"/>
</dbReference>
<keyword evidence="8 15" id="KW-0418">Kinase</keyword>
<comment type="catalytic activity">
    <reaction evidence="13 15">
        <text>L-threonyl-[protein] + ATP = O-phospho-L-threonyl-[protein] + ADP + H(+)</text>
        <dbReference type="Rhea" id="RHEA:46608"/>
        <dbReference type="Rhea" id="RHEA-COMP:11060"/>
        <dbReference type="Rhea" id="RHEA-COMP:11605"/>
        <dbReference type="ChEBI" id="CHEBI:15378"/>
        <dbReference type="ChEBI" id="CHEBI:30013"/>
        <dbReference type="ChEBI" id="CHEBI:30616"/>
        <dbReference type="ChEBI" id="CHEBI:61977"/>
        <dbReference type="ChEBI" id="CHEBI:456216"/>
        <dbReference type="EC" id="2.7.11.1"/>
    </reaction>
</comment>
<dbReference type="FunFam" id="1.10.510.10:FF:000060">
    <property type="entry name" value="G-type lectin S-receptor-like serine/threonine-protein kinase"/>
    <property type="match status" value="1"/>
</dbReference>
<dbReference type="PANTHER" id="PTHR27002:SF1095">
    <property type="entry name" value="G-TYPE LECTIN S-RECEPTOR-LIKE SERINE_THREONINE-PROTEIN KINASE RKS1"/>
    <property type="match status" value="1"/>
</dbReference>
<keyword evidence="6 18" id="KW-0732">Signal</keyword>
<protein>
    <recommendedName>
        <fullName evidence="15">Receptor-like serine/threonine-protein kinase</fullName>
        <ecNumber evidence="15">2.7.11.1</ecNumber>
    </recommendedName>
</protein>
<evidence type="ECO:0000259" key="20">
    <source>
        <dbReference type="PROSITE" id="PS50927"/>
    </source>
</evidence>
<keyword evidence="2" id="KW-1003">Cell membrane</keyword>
<feature type="signal peptide" evidence="18">
    <location>
        <begin position="1"/>
        <end position="23"/>
    </location>
</feature>
<gene>
    <name evidence="22" type="primary">LOC123055489</name>
</gene>
<dbReference type="InterPro" id="IPR000719">
    <property type="entry name" value="Prot_kinase_dom"/>
</dbReference>
<evidence type="ECO:0000256" key="7">
    <source>
        <dbReference type="ARBA" id="ARBA00022741"/>
    </source>
</evidence>
<dbReference type="InterPro" id="IPR024171">
    <property type="entry name" value="SRK-like_kinase"/>
</dbReference>
<evidence type="ECO:0000256" key="11">
    <source>
        <dbReference type="ARBA" id="ARBA00023170"/>
    </source>
</evidence>
<dbReference type="Gramene" id="TraesCS2D03G0059100.1">
    <property type="protein sequence ID" value="TraesCS2D03G0059100.1.CDS"/>
    <property type="gene ID" value="TraesCS2D03G0059100"/>
</dbReference>
<dbReference type="InterPro" id="IPR011009">
    <property type="entry name" value="Kinase-like_dom_sf"/>
</dbReference>
<dbReference type="Gene3D" id="1.10.510.10">
    <property type="entry name" value="Transferase(Phosphotransferase) domain 1"/>
    <property type="match status" value="1"/>
</dbReference>
<evidence type="ECO:0000313" key="23">
    <source>
        <dbReference type="Proteomes" id="UP000019116"/>
    </source>
</evidence>
<keyword evidence="10" id="KW-1015">Disulfide bond</keyword>
<dbReference type="InterPro" id="IPR001480">
    <property type="entry name" value="Bulb-type_lectin_dom"/>
</dbReference>
<dbReference type="GO" id="GO:0051707">
    <property type="term" value="P:response to other organism"/>
    <property type="evidence" value="ECO:0007669"/>
    <property type="project" value="UniProtKB-ARBA"/>
</dbReference>
<feature type="domain" description="Apple" evidence="21">
    <location>
        <begin position="356"/>
        <end position="442"/>
    </location>
</feature>
<dbReference type="FunFam" id="3.30.200.20:FF:001238">
    <property type="entry name" value="Os08g0179000 protein"/>
    <property type="match status" value="1"/>
</dbReference>
<dbReference type="SMR" id="A0A3B6D812"/>
<comment type="subcellular location">
    <subcellularLocation>
        <location evidence="1">Cell membrane</location>
        <topology evidence="1">Single-pass type I membrane protein</topology>
    </subcellularLocation>
</comment>
<evidence type="ECO:0000256" key="1">
    <source>
        <dbReference type="ARBA" id="ARBA00004251"/>
    </source>
</evidence>
<name>A0A3B6D812_WHEAT</name>
<dbReference type="PANTHER" id="PTHR27002">
    <property type="entry name" value="RECEPTOR-LIKE SERINE/THREONINE-PROTEIN KINASE SD1-8"/>
    <property type="match status" value="1"/>
</dbReference>
<feature type="chain" id="PRO_5043172558" description="Receptor-like serine/threonine-protein kinase" evidence="18">
    <location>
        <begin position="24"/>
        <end position="850"/>
    </location>
</feature>
<dbReference type="PROSITE" id="PS00107">
    <property type="entry name" value="PROTEIN_KINASE_ATP"/>
    <property type="match status" value="1"/>
</dbReference>
<keyword evidence="3 15" id="KW-0723">Serine/threonine-protein kinase</keyword>
<evidence type="ECO:0000256" key="9">
    <source>
        <dbReference type="ARBA" id="ARBA00022840"/>
    </source>
</evidence>
<evidence type="ECO:0000259" key="19">
    <source>
        <dbReference type="PROSITE" id="PS50011"/>
    </source>
</evidence>
<dbReference type="CDD" id="cd01098">
    <property type="entry name" value="PAN_AP_plant"/>
    <property type="match status" value="1"/>
</dbReference>
<feature type="domain" description="Bulb-type lectin" evidence="20">
    <location>
        <begin position="24"/>
        <end position="157"/>
    </location>
</feature>
<dbReference type="InterPro" id="IPR017441">
    <property type="entry name" value="Protein_kinase_ATP_BS"/>
</dbReference>
<dbReference type="Proteomes" id="UP000019116">
    <property type="component" value="Chromosome 2D"/>
</dbReference>
<evidence type="ECO:0000256" key="4">
    <source>
        <dbReference type="ARBA" id="ARBA00022536"/>
    </source>
</evidence>
<dbReference type="InterPro" id="IPR001245">
    <property type="entry name" value="Ser-Thr/Tyr_kinase_cat_dom"/>
</dbReference>
<dbReference type="PIRSF" id="PIRSF000641">
    <property type="entry name" value="SRK"/>
    <property type="match status" value="1"/>
</dbReference>
<evidence type="ECO:0000256" key="5">
    <source>
        <dbReference type="ARBA" id="ARBA00022679"/>
    </source>
</evidence>
<evidence type="ECO:0000313" key="22">
    <source>
        <dbReference type="EnsemblPlants" id="TraesCS2D02G031600.1"/>
    </source>
</evidence>
<dbReference type="EC" id="2.7.11.1" evidence="15"/>
<evidence type="ECO:0000256" key="15">
    <source>
        <dbReference type="PIRNR" id="PIRNR000641"/>
    </source>
</evidence>
<reference evidence="22" key="2">
    <citation type="submission" date="2018-10" db="UniProtKB">
        <authorList>
            <consortium name="EnsemblPlants"/>
        </authorList>
    </citation>
    <scope>IDENTIFICATION</scope>
</reference>
<dbReference type="Pfam" id="PF00954">
    <property type="entry name" value="S_locus_glycop"/>
    <property type="match status" value="1"/>
</dbReference>
<evidence type="ECO:0000256" key="13">
    <source>
        <dbReference type="ARBA" id="ARBA00047899"/>
    </source>
</evidence>
<dbReference type="GO" id="GO:0004674">
    <property type="term" value="F:protein serine/threonine kinase activity"/>
    <property type="evidence" value="ECO:0007669"/>
    <property type="project" value="UniProtKB-KW"/>
</dbReference>
<dbReference type="Gramene" id="TraesROB_scaffold_026043_01G000100.1">
    <property type="protein sequence ID" value="TraesROB_scaffold_026043_01G000100.1"/>
    <property type="gene ID" value="TraesROB_scaffold_026043_01G000100"/>
</dbReference>
<dbReference type="STRING" id="4565.A0A3B6D812"/>
<feature type="transmembrane region" description="Helical" evidence="17">
    <location>
        <begin position="459"/>
        <end position="478"/>
    </location>
</feature>
<organism evidence="22">
    <name type="scientific">Triticum aestivum</name>
    <name type="common">Wheat</name>
    <dbReference type="NCBI Taxonomy" id="4565"/>
    <lineage>
        <taxon>Eukaryota</taxon>
        <taxon>Viridiplantae</taxon>
        <taxon>Streptophyta</taxon>
        <taxon>Embryophyta</taxon>
        <taxon>Tracheophyta</taxon>
        <taxon>Spermatophyta</taxon>
        <taxon>Magnoliopsida</taxon>
        <taxon>Liliopsida</taxon>
        <taxon>Poales</taxon>
        <taxon>Poaceae</taxon>
        <taxon>BOP clade</taxon>
        <taxon>Pooideae</taxon>
        <taxon>Triticodae</taxon>
        <taxon>Triticeae</taxon>
        <taxon>Triticinae</taxon>
        <taxon>Triticum</taxon>
    </lineage>
</organism>
<evidence type="ECO:0000256" key="14">
    <source>
        <dbReference type="ARBA" id="ARBA00048679"/>
    </source>
</evidence>
<sequence>MDWLALTCRAAVLVLLFLPFGASDDRLVPGKPLSPGSTIVSDGGAFALGFFSPNNSTSTPAKLYLGIWYNDIPELTVVWVANRETPVINSSSSSPVLSLTNSSNLILSNGDGSGRVLWTTTNLSATPGPSTPAAVLLNTGNLVIRSSNGTTLWLSFDHHTDTYLPGMKLRVKYNTRDGRERLVSWKGPNDPSPGRFSYGIDPTTCLQMFLWDGAHPVFRTAPWTGYLVTSERRYQQEHASAEIIIYLAVIDNNKEIYVTYSLSDGAPHTRQVVTYSGEYQTQSWNNRLLVWEILANYSSLKCNLYGYCGPYGYCDMTVSPIPLCKCLDGFEPASMEEWTSGTFSKGCRRKDPLDECGGDFLALPGMKPPDKFTLIGGDKSTFQECATECNRNCSCVAYAYANLSSSRSGGNVTRCLVWAGELIDTGKFGPVIGSETLYLRIAGLDVADGKRTRSNAGRIALPVLATVLVLLCIALAWLKFKGKIEKWKKQKTISLDGMTTSYEPDEGNPHHDRKFPFVRFEEIAIATHNFSETCQIGHGGFGKVYKGMLGGQEVAIKRLSKDSQQGTKEFRNEVILIAKLQHRNLVQLLGCCAAKDEKLLIYEYMPNKSLDATLFDDSRKLLLDWSTRFNIIKGIARGLLYLHQDSRLTIIHRDLKAGNVLLDTEMKPKIADFGMARIFGDNQQNANTQRVVGTYGYMAPEYAMEGLFSTKSDVYSFGVLLLEVVTGIRRNSNSETMGFPSLIIYSWLFQSWNMWKEGRAEELPDSSIMDTCSVDEVVLCIHVALLCVEENPDDRPLMSYVVFVLENGSTTLPAPNRPAYFARRRIEMEQIREDIPTSVNSFTLTEIEGR</sequence>
<dbReference type="CDD" id="cd00028">
    <property type="entry name" value="B_lectin"/>
    <property type="match status" value="1"/>
</dbReference>
<evidence type="ECO:0000256" key="6">
    <source>
        <dbReference type="ARBA" id="ARBA00022729"/>
    </source>
</evidence>
<evidence type="ECO:0000259" key="21">
    <source>
        <dbReference type="PROSITE" id="PS50948"/>
    </source>
</evidence>
<evidence type="ECO:0000256" key="17">
    <source>
        <dbReference type="SAM" id="Phobius"/>
    </source>
</evidence>
<dbReference type="GO" id="GO:0048544">
    <property type="term" value="P:recognition of pollen"/>
    <property type="evidence" value="ECO:0007669"/>
    <property type="project" value="InterPro"/>
</dbReference>
<evidence type="ECO:0000256" key="16">
    <source>
        <dbReference type="PROSITE-ProRule" id="PRU10141"/>
    </source>
</evidence>
<dbReference type="SMART" id="SM00108">
    <property type="entry name" value="B_lectin"/>
    <property type="match status" value="1"/>
</dbReference>
<dbReference type="SUPFAM" id="SSF51110">
    <property type="entry name" value="alpha-D-mannose-specific plant lectins"/>
    <property type="match status" value="1"/>
</dbReference>
<dbReference type="Gramene" id="TraesWEE_scaffold_022514_01G001100.1">
    <property type="protein sequence ID" value="TraesWEE_scaffold_022514_01G001100.1"/>
    <property type="gene ID" value="TraesWEE_scaffold_022514_01G001100"/>
</dbReference>
<dbReference type="Gramene" id="TraesCLE_scaffold_021185_01G000100.1">
    <property type="protein sequence ID" value="TraesCLE_scaffold_021185_01G000100.1"/>
    <property type="gene ID" value="TraesCLE_scaffold_021185_01G000100"/>
</dbReference>
<dbReference type="InterPro" id="IPR008271">
    <property type="entry name" value="Ser/Thr_kinase_AS"/>
</dbReference>